<evidence type="ECO:0000313" key="1">
    <source>
        <dbReference type="EMBL" id="EQD60729.1"/>
    </source>
</evidence>
<sequence>MPEVSMAEGLVLDPEAFEVLNLDAFPYISNIEWRFEEGSFYDPGPVLVHARPKIPLISNETTSGLAEMIIVADSANGISQELTMGEFVYVPVDLMISIVY</sequence>
<accession>T1C631</accession>
<name>T1C631_9ZZZZ</name>
<organism evidence="1">
    <name type="scientific">mine drainage metagenome</name>
    <dbReference type="NCBI Taxonomy" id="410659"/>
    <lineage>
        <taxon>unclassified sequences</taxon>
        <taxon>metagenomes</taxon>
        <taxon>ecological metagenomes</taxon>
    </lineage>
</organism>
<feature type="non-terminal residue" evidence="1">
    <location>
        <position position="100"/>
    </location>
</feature>
<reference evidence="1" key="2">
    <citation type="journal article" date="2014" name="ISME J.">
        <title>Microbial stratification in low pH oxic and suboxic macroscopic growths along an acid mine drainage.</title>
        <authorList>
            <person name="Mendez-Garcia C."/>
            <person name="Mesa V."/>
            <person name="Sprenger R.R."/>
            <person name="Richter M."/>
            <person name="Diez M.S."/>
            <person name="Solano J."/>
            <person name="Bargiela R."/>
            <person name="Golyshina O.V."/>
            <person name="Manteca A."/>
            <person name="Ramos J.L."/>
            <person name="Gallego J.R."/>
            <person name="Llorente I."/>
            <person name="Martins Dos Santos V.A."/>
            <person name="Jensen O.N."/>
            <person name="Pelaez A.I."/>
            <person name="Sanchez J."/>
            <person name="Ferrer M."/>
        </authorList>
    </citation>
    <scope>NUCLEOTIDE SEQUENCE</scope>
</reference>
<dbReference type="EMBL" id="AUZX01007128">
    <property type="protein sequence ID" value="EQD60729.1"/>
    <property type="molecule type" value="Genomic_DNA"/>
</dbReference>
<reference evidence="1" key="1">
    <citation type="submission" date="2013-08" db="EMBL/GenBank/DDBJ databases">
        <authorList>
            <person name="Mendez C."/>
            <person name="Richter M."/>
            <person name="Ferrer M."/>
            <person name="Sanchez J."/>
        </authorList>
    </citation>
    <scope>NUCLEOTIDE SEQUENCE</scope>
</reference>
<proteinExistence type="predicted"/>
<gene>
    <name evidence="1" type="ORF">B1A_10011</name>
</gene>
<dbReference type="AlphaFoldDB" id="T1C631"/>
<protein>
    <submittedName>
        <fullName evidence="1">Uncharacterized protein</fullName>
    </submittedName>
</protein>
<comment type="caution">
    <text evidence="1">The sequence shown here is derived from an EMBL/GenBank/DDBJ whole genome shotgun (WGS) entry which is preliminary data.</text>
</comment>